<name>A0A4S4M6K5_9AGAM</name>
<proteinExistence type="predicted"/>
<gene>
    <name evidence="2" type="ORF">EW146_g567</name>
</gene>
<dbReference type="SUPFAM" id="SSF47954">
    <property type="entry name" value="Cyclin-like"/>
    <property type="match status" value="1"/>
</dbReference>
<keyword evidence="3" id="KW-1185">Reference proteome</keyword>
<reference evidence="2 3" key="1">
    <citation type="submission" date="2019-02" db="EMBL/GenBank/DDBJ databases">
        <title>Genome sequencing of the rare red list fungi Bondarzewia mesenterica.</title>
        <authorList>
            <person name="Buettner E."/>
            <person name="Kellner H."/>
        </authorList>
    </citation>
    <scope>NUCLEOTIDE SEQUENCE [LARGE SCALE GENOMIC DNA]</scope>
    <source>
        <strain evidence="2 3">DSM 108281</strain>
    </source>
</reference>
<feature type="region of interest" description="Disordered" evidence="1">
    <location>
        <begin position="220"/>
        <end position="248"/>
    </location>
</feature>
<protein>
    <submittedName>
        <fullName evidence="2">Uncharacterized protein</fullName>
    </submittedName>
</protein>
<dbReference type="Gene3D" id="1.10.472.10">
    <property type="entry name" value="Cyclin-like"/>
    <property type="match status" value="2"/>
</dbReference>
<dbReference type="PANTHER" id="PTHR15615">
    <property type="match status" value="1"/>
</dbReference>
<dbReference type="PANTHER" id="PTHR15615:SF10">
    <property type="entry name" value="PHO85 CYCLIN-2-RELATED"/>
    <property type="match status" value="1"/>
</dbReference>
<sequence>MSPPRVHKASLIDPSFHSPALLELVDLKLTRPIIEYLIDSVVETVDYALGRPSHSGRGRSLSRHFEGSAFATCVNNVLERAEVEVPVVLASLVYLDRAKPHLHIALEEWANERVFLGALIVASKVSALLLSSRSNLGSHITFSSQYLNDSSLKNVHWAVCTGVFGKRDIGRIEREFLDVLDFELSVSEADILSHHDAIMSVVSPSHKFARGVPRRHVPALDCPSSTFSSPSPTSTAASFSPRTPPTLVEPEHVPAAIKQLSSETQYSSYPPAMPLPPAPAVHSEKPTHQKKHSHTSSTMRLLRSFPLPRPLSFTGHHHHHANPPPAQAVPSQYAAPRCQPVIPPFPAQPSTRVCV</sequence>
<dbReference type="CDD" id="cd20557">
    <property type="entry name" value="CYCLIN_ScPCL1-like"/>
    <property type="match status" value="1"/>
</dbReference>
<dbReference type="InterPro" id="IPR013922">
    <property type="entry name" value="Cyclin_PHO80-like"/>
</dbReference>
<dbReference type="EMBL" id="SGPL01000012">
    <property type="protein sequence ID" value="THH20904.1"/>
    <property type="molecule type" value="Genomic_DNA"/>
</dbReference>
<dbReference type="GO" id="GO:0005634">
    <property type="term" value="C:nucleus"/>
    <property type="evidence" value="ECO:0007669"/>
    <property type="project" value="TreeGrafter"/>
</dbReference>
<accession>A0A4S4M6K5</accession>
<comment type="caution">
    <text evidence="2">The sequence shown here is derived from an EMBL/GenBank/DDBJ whole genome shotgun (WGS) entry which is preliminary data.</text>
</comment>
<dbReference type="OrthoDB" id="10250320at2759"/>
<feature type="compositionally biased region" description="Low complexity" evidence="1">
    <location>
        <begin position="300"/>
        <end position="313"/>
    </location>
</feature>
<evidence type="ECO:0000313" key="3">
    <source>
        <dbReference type="Proteomes" id="UP000310158"/>
    </source>
</evidence>
<feature type="region of interest" description="Disordered" evidence="1">
    <location>
        <begin position="262"/>
        <end position="331"/>
    </location>
</feature>
<organism evidence="2 3">
    <name type="scientific">Bondarzewia mesenterica</name>
    <dbReference type="NCBI Taxonomy" id="1095465"/>
    <lineage>
        <taxon>Eukaryota</taxon>
        <taxon>Fungi</taxon>
        <taxon>Dikarya</taxon>
        <taxon>Basidiomycota</taxon>
        <taxon>Agaricomycotina</taxon>
        <taxon>Agaricomycetes</taxon>
        <taxon>Russulales</taxon>
        <taxon>Bondarzewiaceae</taxon>
        <taxon>Bondarzewia</taxon>
    </lineage>
</organism>
<dbReference type="InterPro" id="IPR036915">
    <property type="entry name" value="Cyclin-like_sf"/>
</dbReference>
<evidence type="ECO:0000313" key="2">
    <source>
        <dbReference type="EMBL" id="THH20904.1"/>
    </source>
</evidence>
<dbReference type="AlphaFoldDB" id="A0A4S4M6K5"/>
<dbReference type="GO" id="GO:0019901">
    <property type="term" value="F:protein kinase binding"/>
    <property type="evidence" value="ECO:0007669"/>
    <property type="project" value="InterPro"/>
</dbReference>
<feature type="compositionally biased region" description="Low complexity" evidence="1">
    <location>
        <begin position="223"/>
        <end position="241"/>
    </location>
</feature>
<dbReference type="Proteomes" id="UP000310158">
    <property type="component" value="Unassembled WGS sequence"/>
</dbReference>
<evidence type="ECO:0000256" key="1">
    <source>
        <dbReference type="SAM" id="MobiDB-lite"/>
    </source>
</evidence>
<dbReference type="GO" id="GO:0016538">
    <property type="term" value="F:cyclin-dependent protein serine/threonine kinase regulator activity"/>
    <property type="evidence" value="ECO:0007669"/>
    <property type="project" value="TreeGrafter"/>
</dbReference>
<dbReference type="GO" id="GO:0000307">
    <property type="term" value="C:cyclin-dependent protein kinase holoenzyme complex"/>
    <property type="evidence" value="ECO:0007669"/>
    <property type="project" value="TreeGrafter"/>
</dbReference>